<dbReference type="InterPro" id="IPR050559">
    <property type="entry name" value="P-Pant_transferase_sf"/>
</dbReference>
<dbReference type="Proteomes" id="UP000035213">
    <property type="component" value="Chromosome"/>
</dbReference>
<reference evidence="5 7" key="1">
    <citation type="submission" date="2014-11" db="EMBL/GenBank/DDBJ databases">
        <authorList>
            <person name="Park G.-S."/>
            <person name="Hong S.-J."/>
            <person name="Jung B.K."/>
            <person name="Khan A.R."/>
            <person name="Kwak Y."/>
            <person name="Shin J.-H."/>
        </authorList>
    </citation>
    <scope>NUCLEOTIDE SEQUENCE [LARGE SCALE GENOMIC DNA]</scope>
    <source>
        <strain evidence="5 7">DSM 27622</strain>
    </source>
</reference>
<dbReference type="GO" id="GO:0019878">
    <property type="term" value="P:lysine biosynthetic process via aminoadipic acid"/>
    <property type="evidence" value="ECO:0007669"/>
    <property type="project" value="TreeGrafter"/>
</dbReference>
<gene>
    <name evidence="6" type="ORF">FOB44_14205</name>
    <name evidence="5" type="ORF">OK18_07745</name>
</gene>
<name>A0A0G3M1Q3_CHRGL</name>
<dbReference type="Proteomes" id="UP000501570">
    <property type="component" value="Chromosome"/>
</dbReference>
<dbReference type="PANTHER" id="PTHR12215:SF10">
    <property type="entry name" value="L-AMINOADIPATE-SEMIALDEHYDE DEHYDROGENASE-PHOSPHOPANTETHEINYL TRANSFERASE"/>
    <property type="match status" value="1"/>
</dbReference>
<dbReference type="EMBL" id="CP050995">
    <property type="protein sequence ID" value="QIY91735.1"/>
    <property type="molecule type" value="Genomic_DNA"/>
</dbReference>
<dbReference type="PANTHER" id="PTHR12215">
    <property type="entry name" value="PHOSPHOPANTETHEINE TRANSFERASE"/>
    <property type="match status" value="1"/>
</dbReference>
<evidence type="ECO:0000313" key="6">
    <source>
        <dbReference type="EMBL" id="QIY91735.1"/>
    </source>
</evidence>
<keyword evidence="8" id="KW-1185">Reference proteome</keyword>
<feature type="domain" description="4'-phosphopantetheinyl transferase N-terminal" evidence="4">
    <location>
        <begin position="22"/>
        <end position="95"/>
    </location>
</feature>
<dbReference type="PATRIC" id="fig|1324352.5.peg.1628"/>
<evidence type="ECO:0000313" key="5">
    <source>
        <dbReference type="EMBL" id="AKK72535.1"/>
    </source>
</evidence>
<dbReference type="GO" id="GO:0000287">
    <property type="term" value="F:magnesium ion binding"/>
    <property type="evidence" value="ECO:0007669"/>
    <property type="project" value="InterPro"/>
</dbReference>
<evidence type="ECO:0000256" key="2">
    <source>
        <dbReference type="ARBA" id="ARBA00022679"/>
    </source>
</evidence>
<dbReference type="Pfam" id="PF01648">
    <property type="entry name" value="ACPS"/>
    <property type="match status" value="1"/>
</dbReference>
<dbReference type="Gene3D" id="3.90.470.20">
    <property type="entry name" value="4'-phosphopantetheinyl transferase domain"/>
    <property type="match status" value="2"/>
</dbReference>
<sequence length="212" mass="24613">MVILYTFISEDKHQDLVCRYLNTFSEAFKNKILKYRRWQDAQLSLLGRVLLRHGLKSYYNIEDAEIGFLSGHKPFLKEHNIYFNISHSKNLVACAISDFPVGIDVEFSDPSINYQDFKFQMTPAEFENVDGSADKINTFFTYWTEKEAVIKAHGDGMMIPLDSFEILHNECSIDGKKFFTKKVFIDEQYLSCIASNDPVIKTKEIILDKFSM</sequence>
<dbReference type="EMBL" id="CP009928">
    <property type="protein sequence ID" value="AKK72535.1"/>
    <property type="molecule type" value="Genomic_DNA"/>
</dbReference>
<dbReference type="InterPro" id="IPR055066">
    <property type="entry name" value="AASDHPPT_N"/>
</dbReference>
<dbReference type="InterPro" id="IPR008278">
    <property type="entry name" value="4-PPantetheinyl_Trfase_dom"/>
</dbReference>
<dbReference type="STRING" id="1324352.OK18_07745"/>
<protein>
    <submittedName>
        <fullName evidence="6">4'-phosphopantetheinyl transferase superfamily protein</fullName>
    </submittedName>
</protein>
<evidence type="ECO:0000313" key="7">
    <source>
        <dbReference type="Proteomes" id="UP000035213"/>
    </source>
</evidence>
<evidence type="ECO:0000313" key="8">
    <source>
        <dbReference type="Proteomes" id="UP000501570"/>
    </source>
</evidence>
<dbReference type="KEGG" id="cgn:OK18_07745"/>
<dbReference type="InterPro" id="IPR037143">
    <property type="entry name" value="4-PPantetheinyl_Trfase_dom_sf"/>
</dbReference>
<proteinExistence type="inferred from homology"/>
<reference evidence="6 8" key="2">
    <citation type="submission" date="2019-09" db="EMBL/GenBank/DDBJ databases">
        <title>FDA dAtabase for Regulatory Grade micrObial Sequences (FDA-ARGOS): Supporting development and validation of Infectious Disease Dx tests.</title>
        <authorList>
            <person name="Sciortino C."/>
            <person name="Tallon L."/>
            <person name="Sadzewicz L."/>
            <person name="Vavikolanu K."/>
            <person name="Mehta A."/>
            <person name="Aluvathingal J."/>
            <person name="Nadendla S."/>
            <person name="Nandy P."/>
            <person name="Geyer C."/>
            <person name="Yan Y."/>
            <person name="Sichtig H."/>
        </authorList>
    </citation>
    <scope>NUCLEOTIDE SEQUENCE [LARGE SCALE GENOMIC DNA]</scope>
    <source>
        <strain evidence="6 8">FDAARGOS_636</strain>
    </source>
</reference>
<evidence type="ECO:0000256" key="1">
    <source>
        <dbReference type="ARBA" id="ARBA00010990"/>
    </source>
</evidence>
<dbReference type="OrthoDB" id="9808281at2"/>
<evidence type="ECO:0000259" key="3">
    <source>
        <dbReference type="Pfam" id="PF01648"/>
    </source>
</evidence>
<evidence type="ECO:0000259" key="4">
    <source>
        <dbReference type="Pfam" id="PF22624"/>
    </source>
</evidence>
<comment type="similarity">
    <text evidence="1">Belongs to the P-Pant transferase superfamily. Gsp/Sfp/HetI/AcpT family.</text>
</comment>
<dbReference type="AlphaFoldDB" id="A0A0G3M1Q3"/>
<dbReference type="GO" id="GO:0008897">
    <property type="term" value="F:holo-[acyl-carrier-protein] synthase activity"/>
    <property type="evidence" value="ECO:0007669"/>
    <property type="project" value="InterPro"/>
</dbReference>
<dbReference type="Pfam" id="PF22624">
    <property type="entry name" value="AASDHPPT_N"/>
    <property type="match status" value="1"/>
</dbReference>
<feature type="domain" description="4'-phosphopantetheinyl transferase" evidence="3">
    <location>
        <begin position="100"/>
        <end position="177"/>
    </location>
</feature>
<accession>A0A0G3M1Q3</accession>
<dbReference type="RefSeq" id="WP_053327635.1">
    <property type="nucleotide sequence ID" value="NZ_CP009928.1"/>
</dbReference>
<organism evidence="5 7">
    <name type="scientific">Chryseobacterium gallinarum</name>
    <dbReference type="NCBI Taxonomy" id="1324352"/>
    <lineage>
        <taxon>Bacteria</taxon>
        <taxon>Pseudomonadati</taxon>
        <taxon>Bacteroidota</taxon>
        <taxon>Flavobacteriia</taxon>
        <taxon>Flavobacteriales</taxon>
        <taxon>Weeksellaceae</taxon>
        <taxon>Chryseobacterium group</taxon>
        <taxon>Chryseobacterium</taxon>
    </lineage>
</organism>
<dbReference type="GO" id="GO:0005829">
    <property type="term" value="C:cytosol"/>
    <property type="evidence" value="ECO:0007669"/>
    <property type="project" value="TreeGrafter"/>
</dbReference>
<keyword evidence="2 6" id="KW-0808">Transferase</keyword>
<dbReference type="SUPFAM" id="SSF56214">
    <property type="entry name" value="4'-phosphopantetheinyl transferase"/>
    <property type="match status" value="2"/>
</dbReference>